<keyword evidence="6 10" id="KW-1133">Transmembrane helix</keyword>
<proteinExistence type="inferred from homology"/>
<accession>A0AAN8I2D0</accession>
<feature type="transmembrane region" description="Helical" evidence="10">
    <location>
        <begin position="399"/>
        <end position="420"/>
    </location>
</feature>
<feature type="transmembrane region" description="Helical" evidence="10">
    <location>
        <begin position="340"/>
        <end position="359"/>
    </location>
</feature>
<dbReference type="InterPro" id="IPR036259">
    <property type="entry name" value="MFS_trans_sf"/>
</dbReference>
<comment type="similarity">
    <text evidence="2">Belongs to the sideroflexin family.</text>
</comment>
<keyword evidence="4 10" id="KW-0812">Transmembrane</keyword>
<feature type="transmembrane region" description="Helical" evidence="10">
    <location>
        <begin position="593"/>
        <end position="611"/>
    </location>
</feature>
<feature type="transmembrane region" description="Helical" evidence="10">
    <location>
        <begin position="275"/>
        <end position="296"/>
    </location>
</feature>
<evidence type="ECO:0000256" key="6">
    <source>
        <dbReference type="ARBA" id="ARBA00022989"/>
    </source>
</evidence>
<dbReference type="InterPro" id="IPR020846">
    <property type="entry name" value="MFS_dom"/>
</dbReference>
<comment type="subcellular location">
    <subcellularLocation>
        <location evidence="1">Mitochondrion membrane</location>
        <topology evidence="1">Multi-pass membrane protein</topology>
    </subcellularLocation>
</comment>
<evidence type="ECO:0000259" key="11">
    <source>
        <dbReference type="PROSITE" id="PS50850"/>
    </source>
</evidence>
<evidence type="ECO:0000313" key="13">
    <source>
        <dbReference type="Proteomes" id="UP001316803"/>
    </source>
</evidence>
<dbReference type="InterPro" id="IPR011701">
    <property type="entry name" value="MFS"/>
</dbReference>
<dbReference type="AlphaFoldDB" id="A0AAN8I2D0"/>
<evidence type="ECO:0000256" key="7">
    <source>
        <dbReference type="ARBA" id="ARBA00023128"/>
    </source>
</evidence>
<feature type="transmembrane region" description="Helical" evidence="10">
    <location>
        <begin position="79"/>
        <end position="101"/>
    </location>
</feature>
<dbReference type="GO" id="GO:0031966">
    <property type="term" value="C:mitochondrial membrane"/>
    <property type="evidence" value="ECO:0007669"/>
    <property type="project" value="UniProtKB-SubCell"/>
</dbReference>
<evidence type="ECO:0000256" key="1">
    <source>
        <dbReference type="ARBA" id="ARBA00004225"/>
    </source>
</evidence>
<feature type="transmembrane region" description="Helical" evidence="10">
    <location>
        <begin position="134"/>
        <end position="158"/>
    </location>
</feature>
<feature type="region of interest" description="Disordered" evidence="9">
    <location>
        <begin position="1"/>
        <end position="39"/>
    </location>
</feature>
<dbReference type="GO" id="GO:0006865">
    <property type="term" value="P:amino acid transport"/>
    <property type="evidence" value="ECO:0007669"/>
    <property type="project" value="UniProtKB-KW"/>
</dbReference>
<feature type="transmembrane region" description="Helical" evidence="10">
    <location>
        <begin position="432"/>
        <end position="453"/>
    </location>
</feature>
<evidence type="ECO:0000256" key="3">
    <source>
        <dbReference type="ARBA" id="ARBA00022448"/>
    </source>
</evidence>
<evidence type="ECO:0000256" key="10">
    <source>
        <dbReference type="SAM" id="Phobius"/>
    </source>
</evidence>
<keyword evidence="3" id="KW-0813">Transport</keyword>
<dbReference type="SUPFAM" id="SSF103473">
    <property type="entry name" value="MFS general substrate transporter"/>
    <property type="match status" value="1"/>
</dbReference>
<reference evidence="12 13" key="1">
    <citation type="submission" date="2022-12" db="EMBL/GenBank/DDBJ databases">
        <title>Genomic features and morphological characterization of a novel Knufia sp. strain isolated from spacecraft assembly facility.</title>
        <authorList>
            <person name="Teixeira M."/>
            <person name="Chander A.M."/>
            <person name="Stajich J.E."/>
            <person name="Venkateswaran K."/>
        </authorList>
    </citation>
    <scope>NUCLEOTIDE SEQUENCE [LARGE SCALE GENOMIC DNA]</scope>
    <source>
        <strain evidence="12 13">FJI-L2-BK-P2</strain>
    </source>
</reference>
<feature type="transmembrane region" description="Helical" evidence="10">
    <location>
        <begin position="170"/>
        <end position="192"/>
    </location>
</feature>
<dbReference type="PROSITE" id="PS50850">
    <property type="entry name" value="MFS"/>
    <property type="match status" value="1"/>
</dbReference>
<evidence type="ECO:0000313" key="12">
    <source>
        <dbReference type="EMBL" id="KAK5948424.1"/>
    </source>
</evidence>
<keyword evidence="8 10" id="KW-0472">Membrane</keyword>
<comment type="caution">
    <text evidence="12">The sequence shown here is derived from an EMBL/GenBank/DDBJ whole genome shotgun (WGS) entry which is preliminary data.</text>
</comment>
<keyword evidence="7" id="KW-0496">Mitochondrion</keyword>
<keyword evidence="13" id="KW-1185">Reference proteome</keyword>
<dbReference type="FunFam" id="1.20.1250.20:FF:000018">
    <property type="entry name" value="MFS transporter permease"/>
    <property type="match status" value="1"/>
</dbReference>
<dbReference type="Pfam" id="PF07690">
    <property type="entry name" value="MFS_1"/>
    <property type="match status" value="1"/>
</dbReference>
<evidence type="ECO:0000256" key="8">
    <source>
        <dbReference type="ARBA" id="ARBA00023136"/>
    </source>
</evidence>
<protein>
    <recommendedName>
        <fullName evidence="11">Major facilitator superfamily (MFS) profile domain-containing protein</fullName>
    </recommendedName>
</protein>
<dbReference type="Gene3D" id="1.20.1250.20">
    <property type="entry name" value="MFS general substrate transporter like domains"/>
    <property type="match status" value="2"/>
</dbReference>
<evidence type="ECO:0000256" key="9">
    <source>
        <dbReference type="SAM" id="MobiDB-lite"/>
    </source>
</evidence>
<feature type="domain" description="Major facilitator superfamily (MFS) profile" evidence="11">
    <location>
        <begin position="41"/>
        <end position="458"/>
    </location>
</feature>
<dbReference type="Pfam" id="PF03820">
    <property type="entry name" value="SFXNs"/>
    <property type="match status" value="1"/>
</dbReference>
<dbReference type="EMBL" id="JAKLMC020000048">
    <property type="protein sequence ID" value="KAK5948424.1"/>
    <property type="molecule type" value="Genomic_DNA"/>
</dbReference>
<feature type="transmembrane region" description="Helical" evidence="10">
    <location>
        <begin position="108"/>
        <end position="128"/>
    </location>
</feature>
<dbReference type="GO" id="GO:0015075">
    <property type="term" value="F:monoatomic ion transmembrane transporter activity"/>
    <property type="evidence" value="ECO:0007669"/>
    <property type="project" value="InterPro"/>
</dbReference>
<feature type="compositionally biased region" description="Basic and acidic residues" evidence="9">
    <location>
        <begin position="1"/>
        <end position="29"/>
    </location>
</feature>
<organism evidence="12 13">
    <name type="scientific">Knufia fluminis</name>
    <dbReference type="NCBI Taxonomy" id="191047"/>
    <lineage>
        <taxon>Eukaryota</taxon>
        <taxon>Fungi</taxon>
        <taxon>Dikarya</taxon>
        <taxon>Ascomycota</taxon>
        <taxon>Pezizomycotina</taxon>
        <taxon>Eurotiomycetes</taxon>
        <taxon>Chaetothyriomycetidae</taxon>
        <taxon>Chaetothyriales</taxon>
        <taxon>Trichomeriaceae</taxon>
        <taxon>Knufia</taxon>
    </lineage>
</organism>
<evidence type="ECO:0000256" key="4">
    <source>
        <dbReference type="ARBA" id="ARBA00022692"/>
    </source>
</evidence>
<name>A0AAN8I2D0_9EURO</name>
<feature type="transmembrane region" description="Helical" evidence="10">
    <location>
        <begin position="623"/>
        <end position="644"/>
    </location>
</feature>
<gene>
    <name evidence="12" type="ORF">OHC33_010598</name>
</gene>
<sequence>MADAKEINTSHIEEDTVHSSDNSLRKDEESPSSSAEDWTPEEERKLVVFGLSLLDRTNISAAYIAGLAQDLQLTVGSRYSVALLVFFIGYALFELPSNYVIRRIGARYWLSFLIVAWGFMVLAMGFIHTWTALAVLRAMLGIFEAGLFPGSVYIIGCWYKQYETARRISIFYMASMFTSAFGPIFAYVLSLIRVGGPDSMYHAGWRWIFIIEGIATVVAGLVAPFFLVEFPERVTFLDARQKHIAIERVKVDRSGKDVVHPSAKEVMSMLLDWKLMLYSIQYFVCASSVYSLAFFQPIILREGMGFSYAKAQLLSSPPYLLAIFLSLSMAYVSDKMRIRWPILCAQAGIGAIGLLLILYPKPPGVRYFGLFLAVFGCQANIPATLAYGNNQTGRNEKKGVVAAVMISVGAAGGIAGSTIFQTKDAPLYLPGMWSTIAMLILYMIITFSLSMYFKRQNKLADQAQAEGREYVLEGTPGFRTLFVSSSGLENAKRAVTAYKKGEVKNMTPEIWQAKKIIDSTLHPDTGQPVLLPFRMSCFVLSNLVVTAGMLTPGMGTTGTLLWQITNQSLNVAINNANSNKSTSLTRKQLVQNYFAAVSASCTVALGLNAIVPRLKRVSPNTRMILGRLVPFAAVASAGALNVFLMRGEEIRRGIDIFPVQTEEEKAERERTGKEVQSLGKSKKAATLAVGETAISRVLNATPIMVVPPLVLVRLQKTEWLQQRPRMVLPVNLGLILTTSIFALPLALAAFPQRQAVMASSLEDEFHQRGGMGGTVEFNRGI</sequence>
<dbReference type="Proteomes" id="UP001316803">
    <property type="component" value="Unassembled WGS sequence"/>
</dbReference>
<dbReference type="FunFam" id="1.20.1250.20:FF:000013">
    <property type="entry name" value="MFS general substrate transporter"/>
    <property type="match status" value="1"/>
</dbReference>
<dbReference type="PANTHER" id="PTHR43791">
    <property type="entry name" value="PERMEASE-RELATED"/>
    <property type="match status" value="1"/>
</dbReference>
<keyword evidence="5" id="KW-0029">Amino-acid transport</keyword>
<evidence type="ECO:0000256" key="5">
    <source>
        <dbReference type="ARBA" id="ARBA00022970"/>
    </source>
</evidence>
<dbReference type="InterPro" id="IPR004686">
    <property type="entry name" value="Mtc"/>
</dbReference>
<evidence type="ECO:0000256" key="2">
    <source>
        <dbReference type="ARBA" id="ARBA00005974"/>
    </source>
</evidence>
<feature type="transmembrane region" description="Helical" evidence="10">
    <location>
        <begin position="316"/>
        <end position="333"/>
    </location>
</feature>
<dbReference type="PANTHER" id="PTHR43791:SF47">
    <property type="entry name" value="MAJOR FACILITATOR SUPERFAMILY (MFS) PROFILE DOMAIN-CONTAINING PROTEIN-RELATED"/>
    <property type="match status" value="1"/>
</dbReference>
<feature type="transmembrane region" description="Helical" evidence="10">
    <location>
        <begin position="204"/>
        <end position="228"/>
    </location>
</feature>
<feature type="transmembrane region" description="Helical" evidence="10">
    <location>
        <begin position="726"/>
        <end position="750"/>
    </location>
</feature>
<feature type="transmembrane region" description="Helical" evidence="10">
    <location>
        <begin position="365"/>
        <end position="387"/>
    </location>
</feature>